<proteinExistence type="predicted"/>
<gene>
    <name evidence="2" type="ORF">GCM10010842_29460</name>
</gene>
<dbReference type="InterPro" id="IPR010982">
    <property type="entry name" value="Lambda_DNA-bd_dom_sf"/>
</dbReference>
<dbReference type="Gene3D" id="1.10.260.40">
    <property type="entry name" value="lambda repressor-like DNA-binding domains"/>
    <property type="match status" value="1"/>
</dbReference>
<feature type="domain" description="HTH cro/C1-type" evidence="1">
    <location>
        <begin position="1"/>
        <end position="61"/>
    </location>
</feature>
<dbReference type="Proteomes" id="UP000645517">
    <property type="component" value="Unassembled WGS sequence"/>
</dbReference>
<dbReference type="SUPFAM" id="SSF47413">
    <property type="entry name" value="lambda repressor-like DNA-binding domains"/>
    <property type="match status" value="1"/>
</dbReference>
<name>A0ABQ2J9R0_9DEIO</name>
<organism evidence="2 3">
    <name type="scientific">Deinococcus daejeonensis</name>
    <dbReference type="NCBI Taxonomy" id="1007098"/>
    <lineage>
        <taxon>Bacteria</taxon>
        <taxon>Thermotogati</taxon>
        <taxon>Deinococcota</taxon>
        <taxon>Deinococci</taxon>
        <taxon>Deinococcales</taxon>
        <taxon>Deinococcaceae</taxon>
        <taxon>Deinococcus</taxon>
    </lineage>
</organism>
<dbReference type="EMBL" id="BMOR01000016">
    <property type="protein sequence ID" value="GGN42728.1"/>
    <property type="molecule type" value="Genomic_DNA"/>
</dbReference>
<accession>A0ABQ2J9R0</accession>
<evidence type="ECO:0000313" key="2">
    <source>
        <dbReference type="EMBL" id="GGN42728.1"/>
    </source>
</evidence>
<evidence type="ECO:0000259" key="1">
    <source>
        <dbReference type="PROSITE" id="PS50943"/>
    </source>
</evidence>
<dbReference type="Pfam" id="PF01381">
    <property type="entry name" value="HTH_3"/>
    <property type="match status" value="1"/>
</dbReference>
<dbReference type="PROSITE" id="PS50943">
    <property type="entry name" value="HTH_CROC1"/>
    <property type="match status" value="1"/>
</dbReference>
<comment type="caution">
    <text evidence="2">The sequence shown here is derived from an EMBL/GenBank/DDBJ whole genome shotgun (WGS) entry which is preliminary data.</text>
</comment>
<evidence type="ECO:0000313" key="3">
    <source>
        <dbReference type="Proteomes" id="UP000645517"/>
    </source>
</evidence>
<sequence length="79" mass="9195">MRELRLRRALTLEDLHELIRQESGFEISQPTLTRIEREKRSVYDFEVVALARALRADARWLLGMIDELPEALDAPPPLP</sequence>
<dbReference type="InterPro" id="IPR001387">
    <property type="entry name" value="Cro/C1-type_HTH"/>
</dbReference>
<reference evidence="3" key="1">
    <citation type="journal article" date="2019" name="Int. J. Syst. Evol. Microbiol.">
        <title>The Global Catalogue of Microorganisms (GCM) 10K type strain sequencing project: providing services to taxonomists for standard genome sequencing and annotation.</title>
        <authorList>
            <consortium name="The Broad Institute Genomics Platform"/>
            <consortium name="The Broad Institute Genome Sequencing Center for Infectious Disease"/>
            <person name="Wu L."/>
            <person name="Ma J."/>
        </authorList>
    </citation>
    <scope>NUCLEOTIDE SEQUENCE [LARGE SCALE GENOMIC DNA]</scope>
    <source>
        <strain evidence="3">JCM 16918</strain>
    </source>
</reference>
<keyword evidence="3" id="KW-1185">Reference proteome</keyword>
<protein>
    <recommendedName>
        <fullName evidence="1">HTH cro/C1-type domain-containing protein</fullName>
    </recommendedName>
</protein>